<reference evidence="2 3" key="1">
    <citation type="submission" date="2018-09" db="EMBL/GenBank/DDBJ databases">
        <title>Whole genome based analysis of evolution and adaptive divergence in Indian and Brazilian strains of Azospirillum brasilense.</title>
        <authorList>
            <person name="Singh C."/>
            <person name="Tripathi A.K."/>
        </authorList>
    </citation>
    <scope>NUCLEOTIDE SEQUENCE [LARGE SCALE GENOMIC DNA]</scope>
    <source>
        <strain evidence="2 3">MTCC4038</strain>
    </source>
</reference>
<feature type="domain" description="DUF4384" evidence="1">
    <location>
        <begin position="457"/>
        <end position="525"/>
    </location>
</feature>
<dbReference type="EMBL" id="CP032339">
    <property type="protein sequence ID" value="QCO10093.1"/>
    <property type="molecule type" value="Genomic_DNA"/>
</dbReference>
<accession>A0A4D8QNG4</accession>
<evidence type="ECO:0000313" key="3">
    <source>
        <dbReference type="Proteomes" id="UP000298774"/>
    </source>
</evidence>
<evidence type="ECO:0000259" key="1">
    <source>
        <dbReference type="Pfam" id="PF14326"/>
    </source>
</evidence>
<gene>
    <name evidence="2" type="ORF">D3868_03120</name>
</gene>
<dbReference type="AlphaFoldDB" id="A0A4D8QNG4"/>
<name>A0A4D8QNG4_AZOBR</name>
<evidence type="ECO:0000313" key="2">
    <source>
        <dbReference type="EMBL" id="QCO10093.1"/>
    </source>
</evidence>
<proteinExistence type="predicted"/>
<organism evidence="2 3">
    <name type="scientific">Azospirillum brasilense</name>
    <dbReference type="NCBI Taxonomy" id="192"/>
    <lineage>
        <taxon>Bacteria</taxon>
        <taxon>Pseudomonadati</taxon>
        <taxon>Pseudomonadota</taxon>
        <taxon>Alphaproteobacteria</taxon>
        <taxon>Rhodospirillales</taxon>
        <taxon>Azospirillaceae</taxon>
        <taxon>Azospirillum</taxon>
    </lineage>
</organism>
<protein>
    <submittedName>
        <fullName evidence="2">DUF4384 domain-containing protein</fullName>
    </submittedName>
</protein>
<dbReference type="InterPro" id="IPR025493">
    <property type="entry name" value="DUF4384"/>
</dbReference>
<dbReference type="Proteomes" id="UP000298774">
    <property type="component" value="Chromosome"/>
</dbReference>
<sequence length="586" mass="61112">MHADQLHPMLLKRRPRRRAVGVQPQAGAVRGVHGVGGQAVDLHRPQIGDLQDSMTGEAVIETLGGVGFGAAVGHGRSPRALGRTNGAPVLPGTLGGWTGPRCGARHTQYVGGGQLLRNFVPHLTAAAALRRLASTGRHRAGAHHFGGPTMPVRSRRPPFFGPGPQPRPSPFAAWTGVRETPMIPRSPPVEASMAHRTLSGLVATALTLAAVGAVGVTAGRAAAEQAVVVASTAPGYAQGQLVPDGTAVTVPDGANAMFLFANGRMLRVKGPFDGPLDRMPDASGWTGVGSLVGGERFFQTDLGAARAVGTPMQKGEEQVFTLDPGRAGTQCVKSGGTVLLRKPADPTLIPATLRAEGHEAAATLRWDKGAAVPWPRELPMADGTAVSVAGPDGRVRHSLTLRVIAADGIAAGQGAELAVRLAGAGCAAQAAALLDPVRDSVAPLNLYLATDRGLYPTYRSGETVTLVLQTNRDAHLYCYLRNTRGQLTPIYPPGPSASSLVEGHRTLTLAGDRMPVPLRAAERSGNLSADQEVRCFAAGRDLGADLPGRQDAFRPLSDEAAARLERTLASLKQTELVMAQVILRVE</sequence>
<dbReference type="Pfam" id="PF14326">
    <property type="entry name" value="DUF4384"/>
    <property type="match status" value="1"/>
</dbReference>